<comment type="caution">
    <text evidence="1">The sequence shown here is derived from an EMBL/GenBank/DDBJ whole genome shotgun (WGS) entry which is preliminary data.</text>
</comment>
<gene>
    <name evidence="1" type="ORF">GALL_58060</name>
</gene>
<protein>
    <submittedName>
        <fullName evidence="1">Uncharacterized protein</fullName>
    </submittedName>
</protein>
<dbReference type="AlphaFoldDB" id="A0A1J5SXQ7"/>
<organism evidence="1">
    <name type="scientific">mine drainage metagenome</name>
    <dbReference type="NCBI Taxonomy" id="410659"/>
    <lineage>
        <taxon>unclassified sequences</taxon>
        <taxon>metagenomes</taxon>
        <taxon>ecological metagenomes</taxon>
    </lineage>
</organism>
<evidence type="ECO:0000313" key="1">
    <source>
        <dbReference type="EMBL" id="OIR12739.1"/>
    </source>
</evidence>
<dbReference type="EMBL" id="MLJW01000016">
    <property type="protein sequence ID" value="OIR12739.1"/>
    <property type="molecule type" value="Genomic_DNA"/>
</dbReference>
<proteinExistence type="predicted"/>
<sequence>MKKYFTGILVTLIMVIGILGITNPGFKQPYQLLDNQEGKLIHNYFIFSVYVHNEGLVKNEKGNYRFYRRYIGIALHFYEISPLRVKDE</sequence>
<reference evidence="1" key="1">
    <citation type="submission" date="2016-10" db="EMBL/GenBank/DDBJ databases">
        <title>Sequence of Gallionella enrichment culture.</title>
        <authorList>
            <person name="Poehlein A."/>
            <person name="Muehling M."/>
            <person name="Daniel R."/>
        </authorList>
    </citation>
    <scope>NUCLEOTIDE SEQUENCE</scope>
</reference>
<name>A0A1J5SXQ7_9ZZZZ</name>
<accession>A0A1J5SXQ7</accession>